<dbReference type="AlphaFoldDB" id="A0A1B8H5E4"/>
<gene>
    <name evidence="8" type="primary">bioC</name>
    <name evidence="10" type="ORF">AYY18_10160</name>
</gene>
<dbReference type="EC" id="2.1.1.197" evidence="3 8"/>
<dbReference type="InterPro" id="IPR029063">
    <property type="entry name" value="SAM-dependent_MTases_sf"/>
</dbReference>
<dbReference type="GO" id="GO:0102130">
    <property type="term" value="F:malonyl-CoA methyltransferase activity"/>
    <property type="evidence" value="ECO:0007669"/>
    <property type="project" value="UniProtKB-EC"/>
</dbReference>
<keyword evidence="7 8" id="KW-0093">Biotin biosynthesis</keyword>
<comment type="caution">
    <text evidence="10">The sequence shown here is derived from an EMBL/GenBank/DDBJ whole genome shotgun (WGS) entry which is preliminary data.</text>
</comment>
<dbReference type="UniPathway" id="UPA00078"/>
<keyword evidence="6 8" id="KW-0949">S-adenosyl-L-methionine</keyword>
<name>A0A1B8H5E4_9GAMM</name>
<evidence type="ECO:0000256" key="8">
    <source>
        <dbReference type="HAMAP-Rule" id="MF_00835"/>
    </source>
</evidence>
<dbReference type="OrthoDB" id="9760689at2"/>
<evidence type="ECO:0000313" key="10">
    <source>
        <dbReference type="EMBL" id="OBU04290.1"/>
    </source>
</evidence>
<evidence type="ECO:0000256" key="5">
    <source>
        <dbReference type="ARBA" id="ARBA00022679"/>
    </source>
</evidence>
<dbReference type="HAMAP" id="MF_00835">
    <property type="entry name" value="BioC"/>
    <property type="match status" value="1"/>
</dbReference>
<comment type="catalytic activity">
    <reaction evidence="1 8">
        <text>malonyl-[ACP] + S-adenosyl-L-methionine = malonyl-[ACP] methyl ester + S-adenosyl-L-homocysteine</text>
        <dbReference type="Rhea" id="RHEA:17105"/>
        <dbReference type="Rhea" id="RHEA-COMP:9623"/>
        <dbReference type="Rhea" id="RHEA-COMP:9954"/>
        <dbReference type="ChEBI" id="CHEBI:57856"/>
        <dbReference type="ChEBI" id="CHEBI:59789"/>
        <dbReference type="ChEBI" id="CHEBI:78449"/>
        <dbReference type="ChEBI" id="CHEBI:78845"/>
        <dbReference type="EC" id="2.1.1.197"/>
    </reaction>
</comment>
<comment type="pathway">
    <text evidence="2 8">Cofactor biosynthesis; biotin biosynthesis.</text>
</comment>
<dbReference type="PANTHER" id="PTHR43464">
    <property type="entry name" value="METHYLTRANSFERASE"/>
    <property type="match status" value="1"/>
</dbReference>
<proteinExistence type="inferred from homology"/>
<reference evidence="11" key="1">
    <citation type="submission" date="2016-06" db="EMBL/GenBank/DDBJ databases">
        <authorList>
            <person name="Butler K."/>
        </authorList>
    </citation>
    <scope>NUCLEOTIDE SEQUENCE [LARGE SCALE GENOMIC DNA]</scope>
    <source>
        <strain evidence="11">GCSL-Mp20</strain>
    </source>
</reference>
<keyword evidence="11" id="KW-1185">Reference proteome</keyword>
<evidence type="ECO:0000256" key="2">
    <source>
        <dbReference type="ARBA" id="ARBA00004746"/>
    </source>
</evidence>
<sequence length="264" mass="28495">MHSAVNIVPVNKAAVAAAFGRAAGQYDAVAHLQQQTGQYLRELTTSSLFPQQLTQLHGLDAGCGTGFFSEQWQAECGSVTALDLSPAMLAHARAKQRASCYVQGDIEQLPFADNQFDFCFSNLAVQWCDSLSTALAGLFRVTRAGGTVAFSTLSTGSLAELNQAFACVDSARHANGFLSREAIRAACRPYRHTLSEVQYRLTFSSLPALLHSLKGIGATHVHQGRTAGLMTRNKLAQLAAHYPAENGEYPLSYSIQYGVIHVEK</sequence>
<dbReference type="SUPFAM" id="SSF53335">
    <property type="entry name" value="S-adenosyl-L-methionine-dependent methyltransferases"/>
    <property type="match status" value="1"/>
</dbReference>
<accession>A0A1B8H5E4</accession>
<dbReference type="NCBIfam" id="TIGR02072">
    <property type="entry name" value="BioC"/>
    <property type="match status" value="1"/>
</dbReference>
<evidence type="ECO:0000256" key="6">
    <source>
        <dbReference type="ARBA" id="ARBA00022691"/>
    </source>
</evidence>
<dbReference type="CDD" id="cd02440">
    <property type="entry name" value="AdoMet_MTases"/>
    <property type="match status" value="1"/>
</dbReference>
<evidence type="ECO:0000256" key="4">
    <source>
        <dbReference type="ARBA" id="ARBA00022603"/>
    </source>
</evidence>
<evidence type="ECO:0000313" key="11">
    <source>
        <dbReference type="Proteomes" id="UP000092377"/>
    </source>
</evidence>
<dbReference type="GO" id="GO:0008757">
    <property type="term" value="F:S-adenosylmethionine-dependent methyltransferase activity"/>
    <property type="evidence" value="ECO:0007669"/>
    <property type="project" value="InterPro"/>
</dbReference>
<dbReference type="GO" id="GO:0032259">
    <property type="term" value="P:methylation"/>
    <property type="evidence" value="ECO:0007669"/>
    <property type="project" value="UniProtKB-KW"/>
</dbReference>
<dbReference type="RefSeq" id="WP_067405441.1">
    <property type="nucleotide sequence ID" value="NZ_LZEY01000056.1"/>
</dbReference>
<dbReference type="EMBL" id="LZEY01000056">
    <property type="protein sequence ID" value="OBU04290.1"/>
    <property type="molecule type" value="Genomic_DNA"/>
</dbReference>
<dbReference type="GO" id="GO:0010340">
    <property type="term" value="F:carboxyl-O-methyltransferase activity"/>
    <property type="evidence" value="ECO:0007669"/>
    <property type="project" value="UniProtKB-UniRule"/>
</dbReference>
<comment type="function">
    <text evidence="8">Converts the free carboxyl group of a malonyl-thioester to its methyl ester by transfer of a methyl group from S-adenosyl-L-methionine (SAM). It allows to synthesize pimeloyl-ACP via the fatty acid synthetic pathway.</text>
</comment>
<evidence type="ECO:0000256" key="3">
    <source>
        <dbReference type="ARBA" id="ARBA00012327"/>
    </source>
</evidence>
<organism evidence="10 11">
    <name type="scientific">Morganella psychrotolerans</name>
    <dbReference type="NCBI Taxonomy" id="368603"/>
    <lineage>
        <taxon>Bacteria</taxon>
        <taxon>Pseudomonadati</taxon>
        <taxon>Pseudomonadota</taxon>
        <taxon>Gammaproteobacteria</taxon>
        <taxon>Enterobacterales</taxon>
        <taxon>Morganellaceae</taxon>
        <taxon>Morganella</taxon>
    </lineage>
</organism>
<dbReference type="InterPro" id="IPR013216">
    <property type="entry name" value="Methyltransf_11"/>
</dbReference>
<dbReference type="PANTHER" id="PTHR43464:SF94">
    <property type="entry name" value="MALONYL-[ACYL-CARRIER PROTEIN] O-METHYLTRANSFERASE"/>
    <property type="match status" value="1"/>
</dbReference>
<dbReference type="Gene3D" id="3.40.50.150">
    <property type="entry name" value="Vaccinia Virus protein VP39"/>
    <property type="match status" value="1"/>
</dbReference>
<dbReference type="Pfam" id="PF08241">
    <property type="entry name" value="Methyltransf_11"/>
    <property type="match status" value="1"/>
</dbReference>
<keyword evidence="4 8" id="KW-0489">Methyltransferase</keyword>
<evidence type="ECO:0000256" key="7">
    <source>
        <dbReference type="ARBA" id="ARBA00022756"/>
    </source>
</evidence>
<evidence type="ECO:0000259" key="9">
    <source>
        <dbReference type="Pfam" id="PF08241"/>
    </source>
</evidence>
<protein>
    <recommendedName>
        <fullName evidence="3 8">Malonyl-[acyl-carrier protein] O-methyltransferase</fullName>
        <shortName evidence="8">Malonyl-ACP O-methyltransferase</shortName>
        <ecNumber evidence="3 8">2.1.1.197</ecNumber>
    </recommendedName>
    <alternativeName>
        <fullName evidence="8">Biotin synthesis protein BioC</fullName>
    </alternativeName>
</protein>
<dbReference type="InterPro" id="IPR011814">
    <property type="entry name" value="BioC"/>
</dbReference>
<dbReference type="Proteomes" id="UP000092377">
    <property type="component" value="Unassembled WGS sequence"/>
</dbReference>
<keyword evidence="5 8" id="KW-0808">Transferase</keyword>
<evidence type="ECO:0000256" key="1">
    <source>
        <dbReference type="ARBA" id="ARBA00000852"/>
    </source>
</evidence>
<comment type="similarity">
    <text evidence="8">Belongs to the methyltransferase superfamily.</text>
</comment>
<dbReference type="GO" id="GO:0009102">
    <property type="term" value="P:biotin biosynthetic process"/>
    <property type="evidence" value="ECO:0007669"/>
    <property type="project" value="UniProtKB-UniRule"/>
</dbReference>
<feature type="domain" description="Methyltransferase type 11" evidence="9">
    <location>
        <begin position="59"/>
        <end position="150"/>
    </location>
</feature>